<feature type="region of interest" description="Disordered" evidence="5">
    <location>
        <begin position="82"/>
        <end position="108"/>
    </location>
</feature>
<feature type="compositionally biased region" description="Pro residues" evidence="5">
    <location>
        <begin position="15"/>
        <end position="27"/>
    </location>
</feature>
<feature type="compositionally biased region" description="Low complexity" evidence="5">
    <location>
        <begin position="84"/>
        <end position="94"/>
    </location>
</feature>
<keyword evidence="3" id="KW-0963">Cytoplasm</keyword>
<protein>
    <recommendedName>
        <fullName evidence="7">CNH domain-containing protein</fullName>
    </recommendedName>
</protein>
<evidence type="ECO:0000256" key="1">
    <source>
        <dbReference type="ARBA" id="ARBA00004496"/>
    </source>
</evidence>
<gene>
    <name evidence="8" type="ORF">Rsub_07874</name>
</gene>
<dbReference type="InterPro" id="IPR032914">
    <property type="entry name" value="Vam6/VPS39/TRAP1"/>
</dbReference>
<proteinExistence type="predicted"/>
<feature type="compositionally biased region" description="Low complexity" evidence="5">
    <location>
        <begin position="674"/>
        <end position="689"/>
    </location>
</feature>
<feature type="region of interest" description="Disordered" evidence="5">
    <location>
        <begin position="200"/>
        <end position="286"/>
    </location>
</feature>
<dbReference type="OrthoDB" id="5325112at2759"/>
<dbReference type="Proteomes" id="UP000247498">
    <property type="component" value="Unassembled WGS sequence"/>
</dbReference>
<dbReference type="GO" id="GO:0034058">
    <property type="term" value="P:endosomal vesicle fusion"/>
    <property type="evidence" value="ECO:0007669"/>
    <property type="project" value="TreeGrafter"/>
</dbReference>
<keyword evidence="2" id="KW-0813">Transport</keyword>
<dbReference type="AlphaFoldDB" id="A0A2V0P6N1"/>
<evidence type="ECO:0000256" key="3">
    <source>
        <dbReference type="ARBA" id="ARBA00022490"/>
    </source>
</evidence>
<feature type="region of interest" description="Disordered" evidence="5">
    <location>
        <begin position="900"/>
        <end position="927"/>
    </location>
</feature>
<feature type="compositionally biased region" description="Low complexity" evidence="5">
    <location>
        <begin position="1"/>
        <end position="14"/>
    </location>
</feature>
<feature type="compositionally biased region" description="Gly residues" evidence="5">
    <location>
        <begin position="200"/>
        <end position="218"/>
    </location>
</feature>
<dbReference type="PROSITE" id="PS50219">
    <property type="entry name" value="CNH"/>
    <property type="match status" value="1"/>
</dbReference>
<evidence type="ECO:0000256" key="2">
    <source>
        <dbReference type="ARBA" id="ARBA00022448"/>
    </source>
</evidence>
<dbReference type="GO" id="GO:0006914">
    <property type="term" value="P:autophagy"/>
    <property type="evidence" value="ECO:0007669"/>
    <property type="project" value="TreeGrafter"/>
</dbReference>
<dbReference type="GO" id="GO:0015031">
    <property type="term" value="P:protein transport"/>
    <property type="evidence" value="ECO:0007669"/>
    <property type="project" value="UniProtKB-KW"/>
</dbReference>
<dbReference type="InterPro" id="IPR019452">
    <property type="entry name" value="VPS39/TGF_beta_rcpt-assoc_1"/>
</dbReference>
<feature type="region of interest" description="Disordered" evidence="5">
    <location>
        <begin position="1"/>
        <end position="41"/>
    </location>
</feature>
<accession>A0A2V0P6N1</accession>
<dbReference type="PANTHER" id="PTHR12894">
    <property type="entry name" value="CNH DOMAIN CONTAINING"/>
    <property type="match status" value="1"/>
</dbReference>
<dbReference type="PANTHER" id="PTHR12894:SF27">
    <property type="entry name" value="TRANSFORMING GROWTH FACTOR-BETA RECEPTOR-ASSOCIATED PROTEIN 1"/>
    <property type="match status" value="1"/>
</dbReference>
<dbReference type="GO" id="GO:0005737">
    <property type="term" value="C:cytoplasm"/>
    <property type="evidence" value="ECO:0007669"/>
    <property type="project" value="UniProtKB-SubCell"/>
</dbReference>
<evidence type="ECO:0000259" key="7">
    <source>
        <dbReference type="PROSITE" id="PS50219"/>
    </source>
</evidence>
<evidence type="ECO:0000256" key="6">
    <source>
        <dbReference type="SAM" id="Phobius"/>
    </source>
</evidence>
<sequence length="1238" mass="123747">MSGAGAAGAAAPSAAPAPAPAPAPPPQQQQRQPRQQQPPAFAAFECDVVAEDFGKRIGALAVWRGALLAGLADGSLLFFEEPPEGAAGPAPDAQAGGGGGGGEQRRRPPWQVTRAEKGFCKKAILQLEVVAAAAGAEGGGGGGAALLCLTDDGLSLHSLPELRPLAAAPRSARATAFAWNPGRREAAVAARKKVVTYRLAGGGGGGGGGEGEGEGGATSGPAGAAAADAAAVGAGGGRVAGEGGEAQAGQPPTAKPAPGKPAPSQPSSGQPAPGQPPSGQRPPVPFEPYYFQELTEYTTPEAAEAVAWAGDSVIAGTRRSYYLIAPAPPQMVEVLPGVVVQMYPAVAPAPLLPLGAAPAPALAALPPEAAAGGGGGGGGGGGAGEVMVCRDSGSVFVGPDGKASRKGQLQWTEPPTAVIAAGGYAVALLASRVEIRSLSRVAAPAAAQQMPLPGMGVAAAAPPPPAGDGAAGAASAGAGAVFVASAAPGGGVRRLLPVPPERQARALAAAGEFSGALELAARLPDGPRRRALEGSLRLRFCDALFAAGEVDDALTQLSMCADSAAESALAGAGPLLLLRLFPDLVPEKFRPLLPKRAFGEPLPPPPAAPGARAGGGGAAGGGGGAPLALARQGSSGVAGPAGRAAAALGVVVPYLLSYRTRLTAAMAEAAEAGGDAPGAAGAEQAAAAGGQEGGEAEGAPRPEAVACVLDTALLLAMLTQPDSGAALRLLQQANSADLEVGGAALAAAGRYAELAALLQYNGKHEEGLELLRKLSQDPASLPVPPAGAAADLAGLPGVWAAVRYLTTMSPAPTPALAEAHAGWLLGADPEAGLEAFLSTKPPMAPAAVLPILQRHAPDHAVVYLEAALRMGVASPGDYHGLLLSQYLALALEEEAGGGESVAKHARKLSLSDSLTSRPRRDGRLFPNGAAPAAAAAAAAAAGGAAAAADGGRDEGGGGRGDAYGRLRALVYSSTHVDPDAVLAQLPPGALPEIRALMLERLGRHRKDTGQVVDALTTLGVIRATGDRLSVRRAISFFLENLQRQLEREETVGAIGEDLFAIALDSPFRFPATFTFVLRAFSTLEGIGKTLVPTYRFSEVAQPYATELLQLQDAASRQDFLLTQLQQQATELGQAAAAMPTRVAAISETMDQITAGDLKLRVRDLEGERAARRAGIMQAVTLNTVAGMGLLNVGTQLALSGRGGAAGAVMAVAGALGVLVLLGLKRVQRLDKFEKDLRR</sequence>
<feature type="compositionally biased region" description="Low complexity" evidence="5">
    <location>
        <begin position="219"/>
        <end position="232"/>
    </location>
</feature>
<feature type="region of interest" description="Disordered" evidence="5">
    <location>
        <begin position="674"/>
        <end position="699"/>
    </location>
</feature>
<feature type="compositionally biased region" description="Gly residues" evidence="5">
    <location>
        <begin position="612"/>
        <end position="623"/>
    </location>
</feature>
<keyword evidence="6" id="KW-0472">Membrane</keyword>
<feature type="transmembrane region" description="Helical" evidence="6">
    <location>
        <begin position="1204"/>
        <end position="1223"/>
    </location>
</feature>
<keyword evidence="9" id="KW-1185">Reference proteome</keyword>
<dbReference type="InParanoid" id="A0A2V0P6N1"/>
<reference evidence="8 9" key="1">
    <citation type="journal article" date="2018" name="Sci. Rep.">
        <title>Raphidocelis subcapitata (=Pseudokirchneriella subcapitata) provides an insight into genome evolution and environmental adaptations in the Sphaeropleales.</title>
        <authorList>
            <person name="Suzuki S."/>
            <person name="Yamaguchi H."/>
            <person name="Nakajima N."/>
            <person name="Kawachi M."/>
        </authorList>
    </citation>
    <scope>NUCLEOTIDE SEQUENCE [LARGE SCALE GENOMIC DNA]</scope>
    <source>
        <strain evidence="8 9">NIES-35</strain>
    </source>
</reference>
<comment type="caution">
    <text evidence="8">The sequence shown here is derived from an EMBL/GenBank/DDBJ whole genome shotgun (WGS) entry which is preliminary data.</text>
</comment>
<dbReference type="InterPro" id="IPR001180">
    <property type="entry name" value="CNH_dom"/>
</dbReference>
<evidence type="ECO:0000256" key="5">
    <source>
        <dbReference type="SAM" id="MobiDB-lite"/>
    </source>
</evidence>
<feature type="domain" description="CNH" evidence="7">
    <location>
        <begin position="54"/>
        <end position="465"/>
    </location>
</feature>
<feature type="compositionally biased region" description="Gly residues" evidence="5">
    <location>
        <begin position="233"/>
        <end position="246"/>
    </location>
</feature>
<feature type="compositionally biased region" description="Pro residues" evidence="5">
    <location>
        <begin position="273"/>
        <end position="286"/>
    </location>
</feature>
<name>A0A2V0P6N1_9CHLO</name>
<dbReference type="STRING" id="307507.A0A2V0P6N1"/>
<evidence type="ECO:0000256" key="4">
    <source>
        <dbReference type="ARBA" id="ARBA00022927"/>
    </source>
</evidence>
<feature type="region of interest" description="Disordered" evidence="5">
    <location>
        <begin position="596"/>
        <end position="623"/>
    </location>
</feature>
<dbReference type="EMBL" id="BDRX01000065">
    <property type="protein sequence ID" value="GBF95524.1"/>
    <property type="molecule type" value="Genomic_DNA"/>
</dbReference>
<evidence type="ECO:0000313" key="8">
    <source>
        <dbReference type="EMBL" id="GBF95524.1"/>
    </source>
</evidence>
<feature type="compositionally biased region" description="Pro residues" evidence="5">
    <location>
        <begin position="253"/>
        <end position="264"/>
    </location>
</feature>
<keyword evidence="6" id="KW-1133">Transmembrane helix</keyword>
<dbReference type="Pfam" id="PF10366">
    <property type="entry name" value="Vps39_1"/>
    <property type="match status" value="1"/>
</dbReference>
<organism evidence="8 9">
    <name type="scientific">Raphidocelis subcapitata</name>
    <dbReference type="NCBI Taxonomy" id="307507"/>
    <lineage>
        <taxon>Eukaryota</taxon>
        <taxon>Viridiplantae</taxon>
        <taxon>Chlorophyta</taxon>
        <taxon>core chlorophytes</taxon>
        <taxon>Chlorophyceae</taxon>
        <taxon>CS clade</taxon>
        <taxon>Sphaeropleales</taxon>
        <taxon>Selenastraceae</taxon>
        <taxon>Raphidocelis</taxon>
    </lineage>
</organism>
<keyword evidence="6" id="KW-0812">Transmembrane</keyword>
<feature type="compositionally biased region" description="Low complexity" evidence="5">
    <location>
        <begin position="28"/>
        <end position="41"/>
    </location>
</feature>
<comment type="subcellular location">
    <subcellularLocation>
        <location evidence="1">Cytoplasm</location>
    </subcellularLocation>
</comment>
<keyword evidence="4" id="KW-0653">Protein transport</keyword>
<evidence type="ECO:0000313" key="9">
    <source>
        <dbReference type="Proteomes" id="UP000247498"/>
    </source>
</evidence>
<dbReference type="FunCoup" id="A0A2V0P6N1">
    <property type="interactions" value="2253"/>
</dbReference>
<dbReference type="GO" id="GO:0016020">
    <property type="term" value="C:membrane"/>
    <property type="evidence" value="ECO:0007669"/>
    <property type="project" value="TreeGrafter"/>
</dbReference>